<feature type="transmembrane region" description="Helical" evidence="9">
    <location>
        <begin position="136"/>
        <end position="156"/>
    </location>
</feature>
<dbReference type="PANTHER" id="PTHR22601">
    <property type="entry name" value="ISP4 LIKE PROTEIN"/>
    <property type="match status" value="1"/>
</dbReference>
<name>A0A9E7EA97_9LILI</name>
<keyword evidence="11" id="KW-1185">Reference proteome</keyword>
<comment type="subcellular location">
    <subcellularLocation>
        <location evidence="1">Membrane</location>
        <topology evidence="1">Multi-pass membrane protein</topology>
    </subcellularLocation>
</comment>
<protein>
    <submittedName>
        <fullName evidence="10">OPT oligopeptide transporter protein</fullName>
    </submittedName>
</protein>
<evidence type="ECO:0000256" key="8">
    <source>
        <dbReference type="ARBA" id="ARBA00023136"/>
    </source>
</evidence>
<gene>
    <name evidence="10" type="ORF">MUK42_09103</name>
</gene>
<evidence type="ECO:0000256" key="2">
    <source>
        <dbReference type="ARBA" id="ARBA00005484"/>
    </source>
</evidence>
<keyword evidence="8 9" id="KW-0472">Membrane</keyword>
<keyword evidence="6" id="KW-0653">Protein transport</keyword>
<dbReference type="Pfam" id="PF03169">
    <property type="entry name" value="OPT"/>
    <property type="match status" value="1"/>
</dbReference>
<accession>A0A9E7EA97</accession>
<proteinExistence type="inferred from homology"/>
<evidence type="ECO:0000313" key="11">
    <source>
        <dbReference type="Proteomes" id="UP001055439"/>
    </source>
</evidence>
<evidence type="ECO:0000256" key="5">
    <source>
        <dbReference type="ARBA" id="ARBA00022856"/>
    </source>
</evidence>
<evidence type="ECO:0000256" key="4">
    <source>
        <dbReference type="ARBA" id="ARBA00022692"/>
    </source>
</evidence>
<feature type="transmembrane region" description="Helical" evidence="9">
    <location>
        <begin position="61"/>
        <end position="82"/>
    </location>
</feature>
<organism evidence="10 11">
    <name type="scientific">Musa troglodytarum</name>
    <name type="common">fe'i banana</name>
    <dbReference type="NCBI Taxonomy" id="320322"/>
    <lineage>
        <taxon>Eukaryota</taxon>
        <taxon>Viridiplantae</taxon>
        <taxon>Streptophyta</taxon>
        <taxon>Embryophyta</taxon>
        <taxon>Tracheophyta</taxon>
        <taxon>Spermatophyta</taxon>
        <taxon>Magnoliopsida</taxon>
        <taxon>Liliopsida</taxon>
        <taxon>Zingiberales</taxon>
        <taxon>Musaceae</taxon>
        <taxon>Musa</taxon>
    </lineage>
</organism>
<evidence type="ECO:0000256" key="1">
    <source>
        <dbReference type="ARBA" id="ARBA00004141"/>
    </source>
</evidence>
<dbReference type="OrthoDB" id="1706330at2759"/>
<evidence type="ECO:0000313" key="10">
    <source>
        <dbReference type="EMBL" id="URD73250.1"/>
    </source>
</evidence>
<dbReference type="AlphaFoldDB" id="A0A9E7EA97"/>
<dbReference type="InterPro" id="IPR004648">
    <property type="entry name" value="Oligpept_transpt"/>
</dbReference>
<evidence type="ECO:0000256" key="7">
    <source>
        <dbReference type="ARBA" id="ARBA00022989"/>
    </source>
</evidence>
<dbReference type="GO" id="GO:0016020">
    <property type="term" value="C:membrane"/>
    <property type="evidence" value="ECO:0007669"/>
    <property type="project" value="UniProtKB-SubCell"/>
</dbReference>
<dbReference type="GO" id="GO:0035673">
    <property type="term" value="F:oligopeptide transmembrane transporter activity"/>
    <property type="evidence" value="ECO:0007669"/>
    <property type="project" value="InterPro"/>
</dbReference>
<dbReference type="Proteomes" id="UP001055439">
    <property type="component" value="Chromosome 1"/>
</dbReference>
<dbReference type="InterPro" id="IPR004813">
    <property type="entry name" value="OPT"/>
</dbReference>
<sequence>MFAISYGIGFATLTAALSHVFLFNGVYILKLWRQTASKPQDNYLDIHGRLMKANYEAVPQWWFHIILVVVTALAILTCEGFGKQLQLPYWGIFLAIAMAFVFTLPIGVILATANQAPGLNIITEMVTGYMMPGKPLANVVFKIYGYISITQALTFLSDFKLGLYMKIPPKAMFVAQVKSTFFNSLSLHCMSTTCT</sequence>
<comment type="similarity">
    <text evidence="2">Belongs to the oligopeptide OPT transporter (TC 2.A.67.1) family.</text>
</comment>
<evidence type="ECO:0000256" key="3">
    <source>
        <dbReference type="ARBA" id="ARBA00022448"/>
    </source>
</evidence>
<feature type="transmembrane region" description="Helical" evidence="9">
    <location>
        <begin position="7"/>
        <end position="29"/>
    </location>
</feature>
<keyword evidence="7 9" id="KW-1133">Transmembrane helix</keyword>
<evidence type="ECO:0000256" key="9">
    <source>
        <dbReference type="SAM" id="Phobius"/>
    </source>
</evidence>
<feature type="transmembrane region" description="Helical" evidence="9">
    <location>
        <begin position="89"/>
        <end position="116"/>
    </location>
</feature>
<evidence type="ECO:0000256" key="6">
    <source>
        <dbReference type="ARBA" id="ARBA00022927"/>
    </source>
</evidence>
<keyword evidence="4 9" id="KW-0812">Transmembrane</keyword>
<keyword evidence="3" id="KW-0813">Transport</keyword>
<dbReference type="NCBIfam" id="TIGR00728">
    <property type="entry name" value="OPT_sfam"/>
    <property type="match status" value="1"/>
</dbReference>
<reference evidence="10" key="1">
    <citation type="submission" date="2022-05" db="EMBL/GenBank/DDBJ databases">
        <title>The Musa troglodytarum L. genome provides insights into the mechanism of non-climacteric behaviour and enrichment of carotenoids.</title>
        <authorList>
            <person name="Wang J."/>
        </authorList>
    </citation>
    <scope>NUCLEOTIDE SEQUENCE</scope>
    <source>
        <tissue evidence="10">Leaf</tissue>
    </source>
</reference>
<keyword evidence="5" id="KW-0571">Peptide transport</keyword>
<dbReference type="EMBL" id="CP097502">
    <property type="protein sequence ID" value="URD73250.1"/>
    <property type="molecule type" value="Genomic_DNA"/>
</dbReference>
<dbReference type="GO" id="GO:0015031">
    <property type="term" value="P:protein transport"/>
    <property type="evidence" value="ECO:0007669"/>
    <property type="project" value="UniProtKB-KW"/>
</dbReference>